<reference evidence="2" key="1">
    <citation type="submission" date="2016-10" db="EMBL/GenBank/DDBJ databases">
        <authorList>
            <person name="Varghese N."/>
            <person name="Submissions S."/>
        </authorList>
    </citation>
    <scope>NUCLEOTIDE SEQUENCE [LARGE SCALE GENOMIC DNA]</scope>
    <source>
        <strain evidence="2">DSM 13078</strain>
    </source>
</reference>
<gene>
    <name evidence="1" type="ORF">SAMN05444422_1048</name>
</gene>
<dbReference type="AlphaFoldDB" id="A0A1I1FZV9"/>
<dbReference type="EMBL" id="FOKW01000004">
    <property type="protein sequence ID" value="SFC04815.1"/>
    <property type="molecule type" value="Genomic_DNA"/>
</dbReference>
<dbReference type="Proteomes" id="UP000199161">
    <property type="component" value="Unassembled WGS sequence"/>
</dbReference>
<sequence>MSDPLNAANELRTQSPERLWALSAESVYSALAATATGESIQERLEPHVRTEIVRTNDERGRDPVILIHEWLLDELGLVDNGTISLLGMVVLISDEPQPFIRTATVARLQPAEMVLRSCNEIEEDNIPRRELDSLLADEWDETVLAPLLGSLGFMTIYPDSVDLNRERIGSSLSAQQTMSTETVVAESYRDILSCVFESADAACLEDLVQRLIGTTPTKGELEMAEVANLANTEAITVDETEVEDAVRNQRQEYKNEFDQVRSLLVPSTEADLERVNTDQSIGLDDVSEDADLSADEREAALKVVATVAAYPVLATFDVHFVTERWPSITPYSLYQALSSVPGVKCEVSDGLVEFETVPEAVDVEAVRDEYTKHLVERCSDLQSRIDSLSQETVSLPPDPVATESMVVQDYESIDSGAIAPTYFTYTLVDPDALGEQKMDAYVRDSRGLGRERARLRRWHERRSSGLESYTAMTDRLFSLGLERDIEDKVLRIMTPFDDDTFNEYVAQIRRLLEHGFELRLLTRHTKEPWEWRRLQRNLLSEIKEHRDRVTVRTYSRFKQHQRVTPNMDFRDLNEIGIHGKLQTVGAPEEGAALLGSANFMENSYDWNPECGIYTERTQFVDAAIEFFDIVWDISAADELSIERLQEIPDHQLVPTYYS</sequence>
<name>A0A1I1FZV9_NATHA</name>
<dbReference type="SUPFAM" id="SSF56024">
    <property type="entry name" value="Phospholipase D/nuclease"/>
    <property type="match status" value="1"/>
</dbReference>
<accession>A0A1I1FZV9</accession>
<organism evidence="1 2">
    <name type="scientific">Natronobacterium haloterrestre</name>
    <name type="common">Halobiforma haloterrestris</name>
    <dbReference type="NCBI Taxonomy" id="148448"/>
    <lineage>
        <taxon>Archaea</taxon>
        <taxon>Methanobacteriati</taxon>
        <taxon>Methanobacteriota</taxon>
        <taxon>Stenosarchaea group</taxon>
        <taxon>Halobacteria</taxon>
        <taxon>Halobacteriales</taxon>
        <taxon>Natrialbaceae</taxon>
        <taxon>Natronobacterium</taxon>
    </lineage>
</organism>
<dbReference type="Gene3D" id="3.30.870.10">
    <property type="entry name" value="Endonuclease Chain A"/>
    <property type="match status" value="1"/>
</dbReference>
<dbReference type="OrthoDB" id="195112at2157"/>
<evidence type="ECO:0000313" key="1">
    <source>
        <dbReference type="EMBL" id="SFC04815.1"/>
    </source>
</evidence>
<dbReference type="RefSeq" id="WP_089787270.1">
    <property type="nucleotide sequence ID" value="NZ_FOKW01000004.1"/>
</dbReference>
<proteinExistence type="predicted"/>
<evidence type="ECO:0000313" key="2">
    <source>
        <dbReference type="Proteomes" id="UP000199161"/>
    </source>
</evidence>
<evidence type="ECO:0008006" key="3">
    <source>
        <dbReference type="Google" id="ProtNLM"/>
    </source>
</evidence>
<protein>
    <recommendedName>
        <fullName evidence="3">PLD-like domain-containing protein</fullName>
    </recommendedName>
</protein>
<keyword evidence="2" id="KW-1185">Reference proteome</keyword>
<dbReference type="CDD" id="cd00138">
    <property type="entry name" value="PLDc_SF"/>
    <property type="match status" value="1"/>
</dbReference>